<keyword evidence="3 9" id="KW-0698">rRNA processing</keyword>
<dbReference type="GO" id="GO:0006364">
    <property type="term" value="P:rRNA processing"/>
    <property type="evidence" value="ECO:0007669"/>
    <property type="project" value="UniProtKB-UniRule"/>
</dbReference>
<keyword evidence="6 9" id="KW-0255">Endonuclease</keyword>
<keyword evidence="7 9" id="KW-0378">Hydrolase</keyword>
<dbReference type="GO" id="GO:0005737">
    <property type="term" value="C:cytoplasm"/>
    <property type="evidence" value="ECO:0007669"/>
    <property type="project" value="UniProtKB-SubCell"/>
</dbReference>
<dbReference type="OrthoDB" id="9807740at2"/>
<comment type="similarity">
    <text evidence="1 9">Belongs to the endoribonuclease YbeY family.</text>
</comment>
<dbReference type="PANTHER" id="PTHR46986:SF1">
    <property type="entry name" value="ENDORIBONUCLEASE YBEY, CHLOROPLASTIC"/>
    <property type="match status" value="1"/>
</dbReference>
<dbReference type="HAMAP" id="MF_00009">
    <property type="entry name" value="Endoribonucl_YbeY"/>
    <property type="match status" value="1"/>
</dbReference>
<evidence type="ECO:0000256" key="8">
    <source>
        <dbReference type="ARBA" id="ARBA00022833"/>
    </source>
</evidence>
<evidence type="ECO:0000256" key="6">
    <source>
        <dbReference type="ARBA" id="ARBA00022759"/>
    </source>
</evidence>
<keyword evidence="5 9" id="KW-0479">Metal-binding</keyword>
<comment type="function">
    <text evidence="9">Single strand-specific metallo-endoribonuclease involved in late-stage 70S ribosome quality control and in maturation of the 3' terminus of the 16S rRNA.</text>
</comment>
<evidence type="ECO:0000256" key="1">
    <source>
        <dbReference type="ARBA" id="ARBA00010875"/>
    </source>
</evidence>
<accession>A0A109W351</accession>
<dbReference type="STRING" id="111015.AXF14_11770"/>
<evidence type="ECO:0000256" key="5">
    <source>
        <dbReference type="ARBA" id="ARBA00022723"/>
    </source>
</evidence>
<dbReference type="PROSITE" id="PS01306">
    <property type="entry name" value="UPF0054"/>
    <property type="match status" value="1"/>
</dbReference>
<dbReference type="GO" id="GO:0004222">
    <property type="term" value="F:metalloendopeptidase activity"/>
    <property type="evidence" value="ECO:0007669"/>
    <property type="project" value="InterPro"/>
</dbReference>
<keyword evidence="4 9" id="KW-0540">Nuclease</keyword>
<dbReference type="PANTHER" id="PTHR46986">
    <property type="entry name" value="ENDORIBONUCLEASE YBEY, CHLOROPLASTIC"/>
    <property type="match status" value="1"/>
</dbReference>
<dbReference type="KEGG" id="ard:AXF14_11770"/>
<protein>
    <recommendedName>
        <fullName evidence="9">Endoribonuclease YbeY</fullName>
        <ecNumber evidence="9">3.1.-.-</ecNumber>
    </recommendedName>
</protein>
<dbReference type="Gene3D" id="3.40.390.30">
    <property type="entry name" value="Metalloproteases ('zincins'), catalytic domain"/>
    <property type="match status" value="1"/>
</dbReference>
<keyword evidence="11" id="KW-1185">Reference proteome</keyword>
<reference evidence="11" key="1">
    <citation type="submission" date="2016-02" db="EMBL/GenBank/DDBJ databases">
        <authorList>
            <person name="Holder M.E."/>
            <person name="Ajami N.J."/>
            <person name="Petrosino J.F."/>
        </authorList>
    </citation>
    <scope>NUCLEOTIDE SEQUENCE [LARGE SCALE GENOMIC DNA]</scope>
    <source>
        <strain evidence="11">CCUG 36733</strain>
    </source>
</reference>
<dbReference type="EC" id="3.1.-.-" evidence="9"/>
<evidence type="ECO:0000256" key="3">
    <source>
        <dbReference type="ARBA" id="ARBA00022552"/>
    </source>
</evidence>
<organism evidence="10 11">
    <name type="scientific">Actinomyces radicidentis</name>
    <dbReference type="NCBI Taxonomy" id="111015"/>
    <lineage>
        <taxon>Bacteria</taxon>
        <taxon>Bacillati</taxon>
        <taxon>Actinomycetota</taxon>
        <taxon>Actinomycetes</taxon>
        <taxon>Actinomycetales</taxon>
        <taxon>Actinomycetaceae</taxon>
        <taxon>Actinomyces</taxon>
    </lineage>
</organism>
<dbReference type="InterPro" id="IPR023091">
    <property type="entry name" value="MetalPrtase_cat_dom_sf_prd"/>
</dbReference>
<keyword evidence="2 9" id="KW-0690">Ribosome biogenesis</keyword>
<evidence type="ECO:0000256" key="2">
    <source>
        <dbReference type="ARBA" id="ARBA00022517"/>
    </source>
</evidence>
<feature type="binding site" evidence="9">
    <location>
        <position position="126"/>
    </location>
    <ligand>
        <name>Zn(2+)</name>
        <dbReference type="ChEBI" id="CHEBI:29105"/>
        <note>catalytic</note>
    </ligand>
</feature>
<dbReference type="NCBIfam" id="TIGR00043">
    <property type="entry name" value="rRNA maturation RNase YbeY"/>
    <property type="match status" value="1"/>
</dbReference>
<evidence type="ECO:0000313" key="11">
    <source>
        <dbReference type="Proteomes" id="UP000065220"/>
    </source>
</evidence>
<dbReference type="EMBL" id="CP014228">
    <property type="protein sequence ID" value="AMD88129.1"/>
    <property type="molecule type" value="Genomic_DNA"/>
</dbReference>
<proteinExistence type="inferred from homology"/>
<dbReference type="InterPro" id="IPR020549">
    <property type="entry name" value="YbeY_CS"/>
</dbReference>
<dbReference type="Proteomes" id="UP000065220">
    <property type="component" value="Chromosome"/>
</dbReference>
<feature type="binding site" evidence="9">
    <location>
        <position position="120"/>
    </location>
    <ligand>
        <name>Zn(2+)</name>
        <dbReference type="ChEBI" id="CHEBI:29105"/>
        <note>catalytic</note>
    </ligand>
</feature>
<evidence type="ECO:0000313" key="10">
    <source>
        <dbReference type="EMBL" id="AMD88129.1"/>
    </source>
</evidence>
<sequence>MTTEVNNETDVEVDGAEFAALADHVLRAMHVNPRAELNILFIDPEPMEELHVRWLDLPGPTDVMSFPMDELRPGTPETETPAGTLGDIVLCPQVAAKQALDAGHSAVEEMLLLTTHGILHLLGYDHAEAEEKKEMFDLQRRLLLTFLAERGK</sequence>
<evidence type="ECO:0000256" key="7">
    <source>
        <dbReference type="ARBA" id="ARBA00022801"/>
    </source>
</evidence>
<gene>
    <name evidence="9" type="primary">ybeY</name>
    <name evidence="10" type="ORF">AXF14_11770</name>
</gene>
<evidence type="ECO:0000256" key="4">
    <source>
        <dbReference type="ARBA" id="ARBA00022722"/>
    </source>
</evidence>
<dbReference type="SUPFAM" id="SSF55486">
    <property type="entry name" value="Metalloproteases ('zincins'), catalytic domain"/>
    <property type="match status" value="1"/>
</dbReference>
<dbReference type="Pfam" id="PF02130">
    <property type="entry name" value="YbeY"/>
    <property type="match status" value="1"/>
</dbReference>
<dbReference type="GO" id="GO:0004521">
    <property type="term" value="F:RNA endonuclease activity"/>
    <property type="evidence" value="ECO:0007669"/>
    <property type="project" value="UniProtKB-UniRule"/>
</dbReference>
<feature type="binding site" evidence="9">
    <location>
        <position position="116"/>
    </location>
    <ligand>
        <name>Zn(2+)</name>
        <dbReference type="ChEBI" id="CHEBI:29105"/>
        <note>catalytic</note>
    </ligand>
</feature>
<name>A0A109W351_ACTRD</name>
<dbReference type="InterPro" id="IPR002036">
    <property type="entry name" value="YbeY"/>
</dbReference>
<comment type="cofactor">
    <cofactor evidence="9">
        <name>Zn(2+)</name>
        <dbReference type="ChEBI" id="CHEBI:29105"/>
    </cofactor>
    <text evidence="9">Binds 1 zinc ion.</text>
</comment>
<evidence type="ECO:0000256" key="9">
    <source>
        <dbReference type="HAMAP-Rule" id="MF_00009"/>
    </source>
</evidence>
<keyword evidence="9" id="KW-0963">Cytoplasm</keyword>
<keyword evidence="8 9" id="KW-0862">Zinc</keyword>
<dbReference type="RefSeq" id="WP_067943446.1">
    <property type="nucleotide sequence ID" value="NZ_CP014228.1"/>
</dbReference>
<comment type="subcellular location">
    <subcellularLocation>
        <location evidence="9">Cytoplasm</location>
    </subcellularLocation>
</comment>
<dbReference type="AlphaFoldDB" id="A0A109W351"/>
<dbReference type="GO" id="GO:0008270">
    <property type="term" value="F:zinc ion binding"/>
    <property type="evidence" value="ECO:0007669"/>
    <property type="project" value="UniProtKB-UniRule"/>
</dbReference>